<dbReference type="GO" id="GO:0003697">
    <property type="term" value="F:single-stranded DNA binding"/>
    <property type="evidence" value="ECO:0007669"/>
    <property type="project" value="TreeGrafter"/>
</dbReference>
<feature type="domain" description="Mos1 transposase HTH" evidence="1">
    <location>
        <begin position="8"/>
        <end position="55"/>
    </location>
</feature>
<dbReference type="GO" id="GO:0015074">
    <property type="term" value="P:DNA integration"/>
    <property type="evidence" value="ECO:0007669"/>
    <property type="project" value="TreeGrafter"/>
</dbReference>
<accession>A0A564Y8J3</accession>
<dbReference type="GO" id="GO:0044774">
    <property type="term" value="P:mitotic DNA integrity checkpoint signaling"/>
    <property type="evidence" value="ECO:0007669"/>
    <property type="project" value="TreeGrafter"/>
</dbReference>
<dbReference type="PANTHER" id="PTHR46060">
    <property type="entry name" value="MARINER MOS1 TRANSPOSASE-LIKE PROTEIN"/>
    <property type="match status" value="1"/>
</dbReference>
<dbReference type="InterPro" id="IPR052709">
    <property type="entry name" value="Transposase-MT_Hybrid"/>
</dbReference>
<sequence>MYTPNIENMRHILPFEFHKGNTASSAATTPKDTYGNDVVNEKTCKRWFSRFTKDDFSLKDEPRSGCSKILNSEQLEVAIDENPTCTTRKLSKTFNVSRYMTTYREIKRLGWESLESWEMGSPSTRFVRNKQAIACDLLCFTAFSWIL</sequence>
<dbReference type="Gene3D" id="1.10.10.1450">
    <property type="match status" value="1"/>
</dbReference>
<dbReference type="Pfam" id="PF17906">
    <property type="entry name" value="HTH_48"/>
    <property type="match status" value="1"/>
</dbReference>
<name>A0A564Y8J3_HYMDI</name>
<dbReference type="PANTHER" id="PTHR46060:SF2">
    <property type="entry name" value="HISTONE-LYSINE N-METHYLTRANSFERASE SETMAR"/>
    <property type="match status" value="1"/>
</dbReference>
<dbReference type="GO" id="GO:0000014">
    <property type="term" value="F:single-stranded DNA endodeoxyribonuclease activity"/>
    <property type="evidence" value="ECO:0007669"/>
    <property type="project" value="TreeGrafter"/>
</dbReference>
<dbReference type="AlphaFoldDB" id="A0A564Y8J3"/>
<organism evidence="2 3">
    <name type="scientific">Hymenolepis diminuta</name>
    <name type="common">Rat tapeworm</name>
    <dbReference type="NCBI Taxonomy" id="6216"/>
    <lineage>
        <taxon>Eukaryota</taxon>
        <taxon>Metazoa</taxon>
        <taxon>Spiralia</taxon>
        <taxon>Lophotrochozoa</taxon>
        <taxon>Platyhelminthes</taxon>
        <taxon>Cestoda</taxon>
        <taxon>Eucestoda</taxon>
        <taxon>Cyclophyllidea</taxon>
        <taxon>Hymenolepididae</taxon>
        <taxon>Hymenolepis</taxon>
    </lineage>
</organism>
<dbReference type="GO" id="GO:0000729">
    <property type="term" value="P:DNA double-strand break processing"/>
    <property type="evidence" value="ECO:0007669"/>
    <property type="project" value="TreeGrafter"/>
</dbReference>
<keyword evidence="3" id="KW-1185">Reference proteome</keyword>
<evidence type="ECO:0000313" key="2">
    <source>
        <dbReference type="EMBL" id="VUZ43615.1"/>
    </source>
</evidence>
<dbReference type="GO" id="GO:0006303">
    <property type="term" value="P:double-strand break repair via nonhomologous end joining"/>
    <property type="evidence" value="ECO:0007669"/>
    <property type="project" value="TreeGrafter"/>
</dbReference>
<proteinExistence type="predicted"/>
<dbReference type="GO" id="GO:0046975">
    <property type="term" value="F:histone H3K36 methyltransferase activity"/>
    <property type="evidence" value="ECO:0007669"/>
    <property type="project" value="TreeGrafter"/>
</dbReference>
<reference evidence="2 3" key="1">
    <citation type="submission" date="2019-07" db="EMBL/GenBank/DDBJ databases">
        <authorList>
            <person name="Jastrzebski P J."/>
            <person name="Paukszto L."/>
            <person name="Jastrzebski P J."/>
        </authorList>
    </citation>
    <scope>NUCLEOTIDE SEQUENCE [LARGE SCALE GENOMIC DNA]</scope>
    <source>
        <strain evidence="2 3">WMS-il1</strain>
    </source>
</reference>
<dbReference type="InterPro" id="IPR041426">
    <property type="entry name" value="Mos1_HTH"/>
</dbReference>
<dbReference type="GO" id="GO:0044547">
    <property type="term" value="F:DNA topoisomerase binding"/>
    <property type="evidence" value="ECO:0007669"/>
    <property type="project" value="TreeGrafter"/>
</dbReference>
<protein>
    <recommendedName>
        <fullName evidence="1">Mos1 transposase HTH domain-containing protein</fullName>
    </recommendedName>
</protein>
<evidence type="ECO:0000259" key="1">
    <source>
        <dbReference type="Pfam" id="PF17906"/>
    </source>
</evidence>
<dbReference type="GO" id="GO:0042800">
    <property type="term" value="F:histone H3K4 methyltransferase activity"/>
    <property type="evidence" value="ECO:0007669"/>
    <property type="project" value="TreeGrafter"/>
</dbReference>
<dbReference type="GO" id="GO:0005634">
    <property type="term" value="C:nucleus"/>
    <property type="evidence" value="ECO:0007669"/>
    <property type="project" value="TreeGrafter"/>
</dbReference>
<dbReference type="EMBL" id="CABIJS010000111">
    <property type="protein sequence ID" value="VUZ43615.1"/>
    <property type="molecule type" value="Genomic_DNA"/>
</dbReference>
<dbReference type="Proteomes" id="UP000321570">
    <property type="component" value="Unassembled WGS sequence"/>
</dbReference>
<gene>
    <name evidence="2" type="ORF">WMSIL1_LOCUS3779</name>
</gene>
<dbReference type="GO" id="GO:0000793">
    <property type="term" value="C:condensed chromosome"/>
    <property type="evidence" value="ECO:0007669"/>
    <property type="project" value="TreeGrafter"/>
</dbReference>
<dbReference type="GO" id="GO:0031297">
    <property type="term" value="P:replication fork processing"/>
    <property type="evidence" value="ECO:0007669"/>
    <property type="project" value="TreeGrafter"/>
</dbReference>
<dbReference type="GO" id="GO:0035861">
    <property type="term" value="C:site of double-strand break"/>
    <property type="evidence" value="ECO:0007669"/>
    <property type="project" value="TreeGrafter"/>
</dbReference>
<evidence type="ECO:0000313" key="3">
    <source>
        <dbReference type="Proteomes" id="UP000321570"/>
    </source>
</evidence>
<dbReference type="GO" id="GO:0003690">
    <property type="term" value="F:double-stranded DNA binding"/>
    <property type="evidence" value="ECO:0007669"/>
    <property type="project" value="TreeGrafter"/>
</dbReference>